<dbReference type="PANTHER" id="PTHR10426:SF88">
    <property type="entry name" value="ADIPOCYTE PLASMA MEMBRANE-ASSOCIATED PROTEIN HEMOMUCIN-RELATED"/>
    <property type="match status" value="1"/>
</dbReference>
<dbReference type="GO" id="GO:0005773">
    <property type="term" value="C:vacuole"/>
    <property type="evidence" value="ECO:0007669"/>
    <property type="project" value="UniProtKB-SubCell"/>
</dbReference>
<keyword evidence="4" id="KW-0926">Vacuole</keyword>
<dbReference type="GO" id="GO:0012505">
    <property type="term" value="C:endomembrane system"/>
    <property type="evidence" value="ECO:0007669"/>
    <property type="project" value="TreeGrafter"/>
</dbReference>
<evidence type="ECO:0000313" key="8">
    <source>
        <dbReference type="Proteomes" id="UP000825935"/>
    </source>
</evidence>
<dbReference type="Pfam" id="PF03088">
    <property type="entry name" value="Str_synth"/>
    <property type="match status" value="1"/>
</dbReference>
<evidence type="ECO:0000313" key="7">
    <source>
        <dbReference type="EMBL" id="KAH7372457.1"/>
    </source>
</evidence>
<dbReference type="GO" id="GO:0016787">
    <property type="term" value="F:hydrolase activity"/>
    <property type="evidence" value="ECO:0007669"/>
    <property type="project" value="TreeGrafter"/>
</dbReference>
<evidence type="ECO:0000256" key="4">
    <source>
        <dbReference type="ARBA" id="ARBA00022554"/>
    </source>
</evidence>
<dbReference type="InterPro" id="IPR018119">
    <property type="entry name" value="Strictosidine_synth_cons-reg"/>
</dbReference>
<evidence type="ECO:0000259" key="6">
    <source>
        <dbReference type="Pfam" id="PF03088"/>
    </source>
</evidence>
<dbReference type="OMA" id="IVICETW"/>
<keyword evidence="8" id="KW-1185">Reference proteome</keyword>
<dbReference type="SUPFAM" id="SSF63829">
    <property type="entry name" value="Calcium-dependent phosphotriesterase"/>
    <property type="match status" value="1"/>
</dbReference>
<reference evidence="7" key="1">
    <citation type="submission" date="2021-08" db="EMBL/GenBank/DDBJ databases">
        <title>WGS assembly of Ceratopteris richardii.</title>
        <authorList>
            <person name="Marchant D.B."/>
            <person name="Chen G."/>
            <person name="Jenkins J."/>
            <person name="Shu S."/>
            <person name="Leebens-Mack J."/>
            <person name="Grimwood J."/>
            <person name="Schmutz J."/>
            <person name="Soltis P."/>
            <person name="Soltis D."/>
            <person name="Chen Z.-H."/>
        </authorList>
    </citation>
    <scope>NUCLEOTIDE SEQUENCE</scope>
    <source>
        <strain evidence="7">Whitten #5841</strain>
        <tissue evidence="7">Leaf</tissue>
    </source>
</reference>
<organism evidence="7 8">
    <name type="scientific">Ceratopteris richardii</name>
    <name type="common">Triangle waterfern</name>
    <dbReference type="NCBI Taxonomy" id="49495"/>
    <lineage>
        <taxon>Eukaryota</taxon>
        <taxon>Viridiplantae</taxon>
        <taxon>Streptophyta</taxon>
        <taxon>Embryophyta</taxon>
        <taxon>Tracheophyta</taxon>
        <taxon>Polypodiopsida</taxon>
        <taxon>Polypodiidae</taxon>
        <taxon>Polypodiales</taxon>
        <taxon>Pteridineae</taxon>
        <taxon>Pteridaceae</taxon>
        <taxon>Parkerioideae</taxon>
        <taxon>Ceratopteris</taxon>
    </lineage>
</organism>
<dbReference type="InterPro" id="IPR011042">
    <property type="entry name" value="6-blade_b-propeller_TolB-like"/>
</dbReference>
<accession>A0A8T2SV78</accession>
<keyword evidence="3" id="KW-0597">Phosphoprotein</keyword>
<comment type="subcellular location">
    <subcellularLocation>
        <location evidence="1">Vacuole</location>
    </subcellularLocation>
</comment>
<dbReference type="Gene3D" id="2.120.10.30">
    <property type="entry name" value="TolB, C-terminal domain"/>
    <property type="match status" value="1"/>
</dbReference>
<dbReference type="Pfam" id="PF20067">
    <property type="entry name" value="SSL_N"/>
    <property type="match status" value="1"/>
</dbReference>
<evidence type="ECO:0000256" key="2">
    <source>
        <dbReference type="ARBA" id="ARBA00009191"/>
    </source>
</evidence>
<dbReference type="EMBL" id="CM035422">
    <property type="protein sequence ID" value="KAH7372457.1"/>
    <property type="molecule type" value="Genomic_DNA"/>
</dbReference>
<evidence type="ECO:0000256" key="3">
    <source>
        <dbReference type="ARBA" id="ARBA00022553"/>
    </source>
</evidence>
<proteinExistence type="inferred from homology"/>
<protein>
    <recommendedName>
        <fullName evidence="6">Strictosidine synthase conserved region domain-containing protein</fullName>
    </recommendedName>
</protein>
<comment type="similarity">
    <text evidence="2">Belongs to the strictosidine synthase family.</text>
</comment>
<dbReference type="OrthoDB" id="5307922at2759"/>
<dbReference type="Proteomes" id="UP000825935">
    <property type="component" value="Chromosome 17"/>
</dbReference>
<feature type="domain" description="Strictosidine synthase conserved region" evidence="6">
    <location>
        <begin position="156"/>
        <end position="241"/>
    </location>
</feature>
<sequence>MAAFGFVLSLALAIAIAAFYKAVVRLSPIHPSPIILPPPVPLTGPFTPNSLLSSNLRRLGNGLLPFPEDLVADAHGSLFVACGDGWIKRLEPSSDTVENFAFLGEGRRPLGITLGREGELIVCDPDVGLLNVTKDKIELLSDEADGVKFRFTDAAAVSMQDGSIYFSDASSRYSFANQYTGMMDISPDGRLLKYDGVRRKTTTLIDGLYFANGVALSRNEDFLVVCETAQARCHRYWLKGEKQGQSEVFIDRLPALPDNIKIDGKGHFWIALVSARPFYMDWILRFPFIRQLHEVLGLTEISIKMMSKRALVLEVTEEGKPVRTLGDPMGASISFVTTAYVVDDDLYLGSLNVDFLGHVKLNATT</sequence>
<dbReference type="AlphaFoldDB" id="A0A8T2SV78"/>
<keyword evidence="5" id="KW-0325">Glycoprotein</keyword>
<name>A0A8T2SV78_CERRI</name>
<evidence type="ECO:0000256" key="1">
    <source>
        <dbReference type="ARBA" id="ARBA00004116"/>
    </source>
</evidence>
<dbReference type="PANTHER" id="PTHR10426">
    <property type="entry name" value="STRICTOSIDINE SYNTHASE-RELATED"/>
    <property type="match status" value="1"/>
</dbReference>
<evidence type="ECO:0000256" key="5">
    <source>
        <dbReference type="ARBA" id="ARBA00023180"/>
    </source>
</evidence>
<gene>
    <name evidence="7" type="ORF">KP509_17G005300</name>
</gene>
<comment type="caution">
    <text evidence="7">The sequence shown here is derived from an EMBL/GenBank/DDBJ whole genome shotgun (WGS) entry which is preliminary data.</text>
</comment>